<sequence>MEKCLANSPPSNSMSASSSSSDNFSKLPKGWEMRVDGQGRIFYIEFIVIFFY</sequence>
<accession>A0ACB1A455</accession>
<dbReference type="EMBL" id="CAVMJV010000059">
    <property type="protein sequence ID" value="CAK5086013.1"/>
    <property type="molecule type" value="Genomic_DNA"/>
</dbReference>
<comment type="caution">
    <text evidence="1">The sequence shown here is derived from an EMBL/GenBank/DDBJ whole genome shotgun (WGS) entry which is preliminary data.</text>
</comment>
<dbReference type="Proteomes" id="UP001497535">
    <property type="component" value="Unassembled WGS sequence"/>
</dbReference>
<reference evidence="1" key="1">
    <citation type="submission" date="2023-11" db="EMBL/GenBank/DDBJ databases">
        <authorList>
            <person name="Poullet M."/>
        </authorList>
    </citation>
    <scope>NUCLEOTIDE SEQUENCE</scope>
    <source>
        <strain evidence="1">E1834</strain>
    </source>
</reference>
<organism evidence="1 2">
    <name type="scientific">Meloidogyne enterolobii</name>
    <name type="common">Root-knot nematode worm</name>
    <name type="synonym">Meloidogyne mayaguensis</name>
    <dbReference type="NCBI Taxonomy" id="390850"/>
    <lineage>
        <taxon>Eukaryota</taxon>
        <taxon>Metazoa</taxon>
        <taxon>Ecdysozoa</taxon>
        <taxon>Nematoda</taxon>
        <taxon>Chromadorea</taxon>
        <taxon>Rhabditida</taxon>
        <taxon>Tylenchina</taxon>
        <taxon>Tylenchomorpha</taxon>
        <taxon>Tylenchoidea</taxon>
        <taxon>Meloidogynidae</taxon>
        <taxon>Meloidogyninae</taxon>
        <taxon>Meloidogyne</taxon>
    </lineage>
</organism>
<gene>
    <name evidence="1" type="ORF">MENTE1834_LOCUS33494</name>
</gene>
<protein>
    <submittedName>
        <fullName evidence="1">Uncharacterized protein</fullName>
    </submittedName>
</protein>
<name>A0ACB1A455_MELEN</name>
<proteinExistence type="predicted"/>
<evidence type="ECO:0000313" key="2">
    <source>
        <dbReference type="Proteomes" id="UP001497535"/>
    </source>
</evidence>
<keyword evidence="2" id="KW-1185">Reference proteome</keyword>
<evidence type="ECO:0000313" key="1">
    <source>
        <dbReference type="EMBL" id="CAK5086013.1"/>
    </source>
</evidence>